<evidence type="ECO:0000259" key="3">
    <source>
        <dbReference type="Pfam" id="PF13613"/>
    </source>
</evidence>
<dbReference type="InterPro" id="IPR027805">
    <property type="entry name" value="Transposase_HTH_dom"/>
</dbReference>
<proteinExistence type="predicted"/>
<comment type="caution">
    <text evidence="4">The sequence shown here is derived from an EMBL/GenBank/DDBJ whole genome shotgun (WGS) entry which is preliminary data.</text>
</comment>
<dbReference type="Pfam" id="PF13613">
    <property type="entry name" value="HTH_Tnp_4"/>
    <property type="match status" value="1"/>
</dbReference>
<reference evidence="4 5" key="1">
    <citation type="submission" date="2020-03" db="EMBL/GenBank/DDBJ databases">
        <title>Dissostichus mawsoni Genome sequencing and assembly.</title>
        <authorList>
            <person name="Park H."/>
        </authorList>
    </citation>
    <scope>NUCLEOTIDE SEQUENCE [LARGE SCALE GENOMIC DNA]</scope>
    <source>
        <strain evidence="4">DM0001</strain>
        <tissue evidence="4">Muscle</tissue>
    </source>
</reference>
<gene>
    <name evidence="4" type="ORF">F7725_017567</name>
</gene>
<evidence type="ECO:0000256" key="2">
    <source>
        <dbReference type="SAM" id="MobiDB-lite"/>
    </source>
</evidence>
<dbReference type="OrthoDB" id="10009406at2759"/>
<feature type="region of interest" description="Disordered" evidence="2">
    <location>
        <begin position="40"/>
        <end position="65"/>
    </location>
</feature>
<accession>A0A7J5Z4V7</accession>
<dbReference type="Proteomes" id="UP000518266">
    <property type="component" value="Unassembled WGS sequence"/>
</dbReference>
<feature type="coiled-coil region" evidence="1">
    <location>
        <begin position="65"/>
        <end position="92"/>
    </location>
</feature>
<dbReference type="PANTHER" id="PTHR23080:SF133">
    <property type="entry name" value="SI:CH211-262I1.5-RELATED"/>
    <property type="match status" value="1"/>
</dbReference>
<name>A0A7J5Z4V7_DISMA</name>
<organism evidence="4 5">
    <name type="scientific">Dissostichus mawsoni</name>
    <name type="common">Antarctic cod</name>
    <dbReference type="NCBI Taxonomy" id="36200"/>
    <lineage>
        <taxon>Eukaryota</taxon>
        <taxon>Metazoa</taxon>
        <taxon>Chordata</taxon>
        <taxon>Craniata</taxon>
        <taxon>Vertebrata</taxon>
        <taxon>Euteleostomi</taxon>
        <taxon>Actinopterygii</taxon>
        <taxon>Neopterygii</taxon>
        <taxon>Teleostei</taxon>
        <taxon>Neoteleostei</taxon>
        <taxon>Acanthomorphata</taxon>
        <taxon>Eupercaria</taxon>
        <taxon>Perciformes</taxon>
        <taxon>Notothenioidei</taxon>
        <taxon>Nototheniidae</taxon>
        <taxon>Dissostichus</taxon>
    </lineage>
</organism>
<protein>
    <recommendedName>
        <fullName evidence="3">Transposase Helix-turn-helix domain-containing protein</fullName>
    </recommendedName>
</protein>
<evidence type="ECO:0000256" key="1">
    <source>
        <dbReference type="SAM" id="Coils"/>
    </source>
</evidence>
<feature type="domain" description="Transposase Helix-turn-helix" evidence="3">
    <location>
        <begin position="138"/>
        <end position="187"/>
    </location>
</feature>
<sequence>MLKRKRTVSFEAQNVEEHSYCLRGILDGMEEEAACLMTEEEAGPSTQAAANEGPQPLPENAEEQATTVEEKLQSQQRRIMQLEIQLEESKAKQSYCRDKYSASQLSEKVLRMETGLPDRDHSVAGGSITYPEGWFPKALSLEDQVFMTLMKLRHNYTHLHLAALFHCGESTVRNVIVTFIEVLHKLLFKDIMSTVPSREKNKTSLPSSFRHMQNCRMIVDCTDIKIAIPKQMDIQKETYSAYRGMHSFKLLLGKITTVTKLWKHVGLEKVLKSQQVRLPIVISGYRNDDTVFRSPDHKVASLSCSEVKLTLHLVPGHFTSSTAEDPTRPSGDAPNNPVWESHKPDSWTCIWVAVVNALTPSHSFIVPHCTDKTPSRACCCPSTLAIREAVTRFDLRTAPKLLAVNLPFLNKCQFGGSHLNCPLLLLRQCHACHNCLRSLMPNRLDDFRNSKCFQAVVFLFWLGGEKPRNS</sequence>
<dbReference type="AlphaFoldDB" id="A0A7J5Z4V7"/>
<dbReference type="EMBL" id="JAAKFY010000006">
    <property type="protein sequence ID" value="KAF3856844.1"/>
    <property type="molecule type" value="Genomic_DNA"/>
</dbReference>
<keyword evidence="5" id="KW-1185">Reference proteome</keyword>
<keyword evidence="1" id="KW-0175">Coiled coil</keyword>
<evidence type="ECO:0000313" key="4">
    <source>
        <dbReference type="EMBL" id="KAF3856844.1"/>
    </source>
</evidence>
<dbReference type="PANTHER" id="PTHR23080">
    <property type="entry name" value="THAP DOMAIN PROTEIN"/>
    <property type="match status" value="1"/>
</dbReference>
<evidence type="ECO:0000313" key="5">
    <source>
        <dbReference type="Proteomes" id="UP000518266"/>
    </source>
</evidence>